<gene>
    <name evidence="3" type="primary">LOC118274104</name>
</gene>
<proteinExistence type="predicted"/>
<sequence>MYKRNFPQLQVMIVDKLSKISIRRVSAADCNITRTCWPKPAYGPVDVQRTILLNGMKVAVAKPLGGQIGACTIMYQAGSRYEVDEFLGANHFLRAASSASSCAFSGFMKMRFMSQYGASITCSSDRQSIAYTLRCPVTTFSEMKCFLLDTVIRCCFKEWEMEDLKPMIRDDLHRIHPEKRVLDLAQKACWGGPLNNSIYCEPSRINGMTGEILDNYADWNYKSDHCSVASVGVPFEETIKMAEAIEPRRIKPNPRCIEPSFPRRGFELYDLGACSDTWICVVVPGCGTKDLTSLLKHSIVAHACGTGNMQDGSHVLDRTPELPLGLMAGNDVYTSFRAFNLSYYETGVFGIVARTRAPTAWNVTKAAAEFLSNVGCLSYKQIEIGKKRLKVSLAIHDDDCVRVAEGLALQLASGNRMDTALESMAMIDGISNEDVSSTAIDLSKKYRDMALAVVGDIGRVPHDRELICAC</sequence>
<dbReference type="InterPro" id="IPR011765">
    <property type="entry name" value="Pept_M16_N"/>
</dbReference>
<reference evidence="3" key="1">
    <citation type="submission" date="2025-08" db="UniProtKB">
        <authorList>
            <consortium name="RefSeq"/>
        </authorList>
    </citation>
    <scope>IDENTIFICATION</scope>
    <source>
        <tissue evidence="3">Whole larval tissue</tissue>
    </source>
</reference>
<dbReference type="Proteomes" id="UP000829999">
    <property type="component" value="Chromosome 3"/>
</dbReference>
<dbReference type="OrthoDB" id="6369905at2759"/>
<protein>
    <submittedName>
        <fullName evidence="3">Cytochrome b-c1 complex subunit 2, mitochondrial</fullName>
    </submittedName>
</protein>
<evidence type="ECO:0000313" key="3">
    <source>
        <dbReference type="RefSeq" id="XP_035447369.2"/>
    </source>
</evidence>
<dbReference type="InterPro" id="IPR011249">
    <property type="entry name" value="Metalloenz_LuxS/M16"/>
</dbReference>
<dbReference type="InterPro" id="IPR050361">
    <property type="entry name" value="MPP/UQCRC_Complex"/>
</dbReference>
<evidence type="ECO:0000259" key="1">
    <source>
        <dbReference type="Pfam" id="PF00675"/>
    </source>
</evidence>
<dbReference type="GeneID" id="118274104"/>
<organism evidence="2 3">
    <name type="scientific">Spodoptera frugiperda</name>
    <name type="common">Fall armyworm</name>
    <dbReference type="NCBI Taxonomy" id="7108"/>
    <lineage>
        <taxon>Eukaryota</taxon>
        <taxon>Metazoa</taxon>
        <taxon>Ecdysozoa</taxon>
        <taxon>Arthropoda</taxon>
        <taxon>Hexapoda</taxon>
        <taxon>Insecta</taxon>
        <taxon>Pterygota</taxon>
        <taxon>Neoptera</taxon>
        <taxon>Endopterygota</taxon>
        <taxon>Lepidoptera</taxon>
        <taxon>Glossata</taxon>
        <taxon>Ditrysia</taxon>
        <taxon>Noctuoidea</taxon>
        <taxon>Noctuidae</taxon>
        <taxon>Amphipyrinae</taxon>
        <taxon>Spodoptera</taxon>
    </lineage>
</organism>
<keyword evidence="2" id="KW-1185">Reference proteome</keyword>
<dbReference type="PANTHER" id="PTHR11851:SF226">
    <property type="entry name" value="CYTOCHROME B-C1 COMPLEX SUBUNIT 2, MITOCHONDRIAL"/>
    <property type="match status" value="1"/>
</dbReference>
<dbReference type="AlphaFoldDB" id="A0A9R0DBU1"/>
<dbReference type="PANTHER" id="PTHR11851">
    <property type="entry name" value="METALLOPROTEASE"/>
    <property type="match status" value="1"/>
</dbReference>
<dbReference type="RefSeq" id="XP_035447369.2">
    <property type="nucleotide sequence ID" value="XM_035591476.2"/>
</dbReference>
<evidence type="ECO:0000313" key="2">
    <source>
        <dbReference type="Proteomes" id="UP000829999"/>
    </source>
</evidence>
<name>A0A9R0DBU1_SPOFR</name>
<dbReference type="GO" id="GO:0046872">
    <property type="term" value="F:metal ion binding"/>
    <property type="evidence" value="ECO:0007669"/>
    <property type="project" value="InterPro"/>
</dbReference>
<dbReference type="GO" id="GO:0005739">
    <property type="term" value="C:mitochondrion"/>
    <property type="evidence" value="ECO:0007669"/>
    <property type="project" value="TreeGrafter"/>
</dbReference>
<dbReference type="Gene3D" id="3.30.830.10">
    <property type="entry name" value="Metalloenzyme, LuxS/M16 peptidase-like"/>
    <property type="match status" value="2"/>
</dbReference>
<accession>A0A9R0DBU1</accession>
<dbReference type="SUPFAM" id="SSF63411">
    <property type="entry name" value="LuxS/MPP-like metallohydrolase"/>
    <property type="match status" value="2"/>
</dbReference>
<feature type="domain" description="Peptidase M16 N-terminal" evidence="1">
    <location>
        <begin position="67"/>
        <end position="200"/>
    </location>
</feature>
<dbReference type="Pfam" id="PF00675">
    <property type="entry name" value="Peptidase_M16"/>
    <property type="match status" value="1"/>
</dbReference>